<dbReference type="InterPro" id="IPR045851">
    <property type="entry name" value="AMP-bd_C_sf"/>
</dbReference>
<dbReference type="GO" id="GO:0045490">
    <property type="term" value="P:pectin catabolic process"/>
    <property type="evidence" value="ECO:0007669"/>
    <property type="project" value="TreeGrafter"/>
</dbReference>
<comment type="similarity">
    <text evidence="2 6">Belongs to the glycosyl hydrolase 53 family.</text>
</comment>
<evidence type="ECO:0000256" key="3">
    <source>
        <dbReference type="ARBA" id="ARBA00012556"/>
    </source>
</evidence>
<dbReference type="GO" id="GO:0015926">
    <property type="term" value="F:glucosidase activity"/>
    <property type="evidence" value="ECO:0007669"/>
    <property type="project" value="InterPro"/>
</dbReference>
<proteinExistence type="inferred from homology"/>
<dbReference type="OMA" id="SVNWANW"/>
<dbReference type="Proteomes" id="UP000030653">
    <property type="component" value="Unassembled WGS sequence"/>
</dbReference>
<dbReference type="Pfam" id="PF07745">
    <property type="entry name" value="Glyco_hydro_53"/>
    <property type="match status" value="1"/>
</dbReference>
<evidence type="ECO:0000256" key="5">
    <source>
        <dbReference type="ARBA" id="ARBA00023295"/>
    </source>
</evidence>
<protein>
    <recommendedName>
        <fullName evidence="3 6">Arabinogalactan endo-beta-1,4-galactanase</fullName>
        <ecNumber evidence="3 6">3.2.1.89</ecNumber>
    </recommendedName>
</protein>
<keyword evidence="4 6" id="KW-0378">Hydrolase</keyword>
<name>M5G3Y4_DACPD</name>
<dbReference type="GO" id="GO:0031218">
    <property type="term" value="F:arabinogalactan endo-1,4-beta-galactosidase activity"/>
    <property type="evidence" value="ECO:0007669"/>
    <property type="project" value="UniProtKB-EC"/>
</dbReference>
<dbReference type="EMBL" id="JH795873">
    <property type="protein sequence ID" value="EJT98472.1"/>
    <property type="molecule type" value="Genomic_DNA"/>
</dbReference>
<dbReference type="InterPro" id="IPR011683">
    <property type="entry name" value="Glyco_hydro_53"/>
</dbReference>
<dbReference type="PANTHER" id="PTHR34983">
    <property type="entry name" value="ARABINOGALACTAN ENDO-BETA-1,4-GALACTANASE A"/>
    <property type="match status" value="1"/>
</dbReference>
<dbReference type="SUPFAM" id="SSF51445">
    <property type="entry name" value="(Trans)glycosidases"/>
    <property type="match status" value="1"/>
</dbReference>
<evidence type="ECO:0000256" key="6">
    <source>
        <dbReference type="RuleBase" id="RU361192"/>
    </source>
</evidence>
<evidence type="ECO:0000313" key="7">
    <source>
        <dbReference type="EMBL" id="EJT98472.1"/>
    </source>
</evidence>
<keyword evidence="8" id="KW-1185">Reference proteome</keyword>
<evidence type="ECO:0000256" key="4">
    <source>
        <dbReference type="ARBA" id="ARBA00022801"/>
    </source>
</evidence>
<dbReference type="STRING" id="1858805.M5G3Y4"/>
<evidence type="ECO:0000256" key="2">
    <source>
        <dbReference type="ARBA" id="ARBA00010687"/>
    </source>
</evidence>
<dbReference type="Gene3D" id="3.30.300.30">
    <property type="match status" value="1"/>
</dbReference>
<dbReference type="HOGENOM" id="CLU_011259_0_0_1"/>
<dbReference type="PANTHER" id="PTHR34983:SF1">
    <property type="entry name" value="ARABINOGALACTAN ENDO-BETA-1,4-GALACTANASE A"/>
    <property type="match status" value="1"/>
</dbReference>
<dbReference type="EC" id="3.2.1.89" evidence="3 6"/>
<organism evidence="7 8">
    <name type="scientific">Dacryopinax primogenitus (strain DJM 731)</name>
    <name type="common">Brown rot fungus</name>
    <dbReference type="NCBI Taxonomy" id="1858805"/>
    <lineage>
        <taxon>Eukaryota</taxon>
        <taxon>Fungi</taxon>
        <taxon>Dikarya</taxon>
        <taxon>Basidiomycota</taxon>
        <taxon>Agaricomycotina</taxon>
        <taxon>Dacrymycetes</taxon>
        <taxon>Dacrymycetales</taxon>
        <taxon>Dacrymycetaceae</taxon>
        <taxon>Dacryopinax</taxon>
    </lineage>
</organism>
<dbReference type="GeneID" id="63684207"/>
<comment type="catalytic activity">
    <reaction evidence="1 6">
        <text>The enzyme specifically hydrolyzes (1-&gt;4)-beta-D-galactosidic linkages in type I arabinogalactans.</text>
        <dbReference type="EC" id="3.2.1.89"/>
    </reaction>
</comment>
<reference evidence="7 8" key="1">
    <citation type="journal article" date="2012" name="Science">
        <title>The Paleozoic origin of enzymatic lignin decomposition reconstructed from 31 fungal genomes.</title>
        <authorList>
            <person name="Floudas D."/>
            <person name="Binder M."/>
            <person name="Riley R."/>
            <person name="Barry K."/>
            <person name="Blanchette R.A."/>
            <person name="Henrissat B."/>
            <person name="Martinez A.T."/>
            <person name="Otillar R."/>
            <person name="Spatafora J.W."/>
            <person name="Yadav J.S."/>
            <person name="Aerts A."/>
            <person name="Benoit I."/>
            <person name="Boyd A."/>
            <person name="Carlson A."/>
            <person name="Copeland A."/>
            <person name="Coutinho P.M."/>
            <person name="de Vries R.P."/>
            <person name="Ferreira P."/>
            <person name="Findley K."/>
            <person name="Foster B."/>
            <person name="Gaskell J."/>
            <person name="Glotzer D."/>
            <person name="Gorecki P."/>
            <person name="Heitman J."/>
            <person name="Hesse C."/>
            <person name="Hori C."/>
            <person name="Igarashi K."/>
            <person name="Jurgens J.A."/>
            <person name="Kallen N."/>
            <person name="Kersten P."/>
            <person name="Kohler A."/>
            <person name="Kuees U."/>
            <person name="Kumar T.K.A."/>
            <person name="Kuo A."/>
            <person name="LaButti K."/>
            <person name="Larrondo L.F."/>
            <person name="Lindquist E."/>
            <person name="Ling A."/>
            <person name="Lombard V."/>
            <person name="Lucas S."/>
            <person name="Lundell T."/>
            <person name="Martin R."/>
            <person name="McLaughlin D.J."/>
            <person name="Morgenstern I."/>
            <person name="Morin E."/>
            <person name="Murat C."/>
            <person name="Nagy L.G."/>
            <person name="Nolan M."/>
            <person name="Ohm R.A."/>
            <person name="Patyshakuliyeva A."/>
            <person name="Rokas A."/>
            <person name="Ruiz-Duenas F.J."/>
            <person name="Sabat G."/>
            <person name="Salamov A."/>
            <person name="Samejima M."/>
            <person name="Schmutz J."/>
            <person name="Slot J.C."/>
            <person name="St John F."/>
            <person name="Stenlid J."/>
            <person name="Sun H."/>
            <person name="Sun S."/>
            <person name="Syed K."/>
            <person name="Tsang A."/>
            <person name="Wiebenga A."/>
            <person name="Young D."/>
            <person name="Pisabarro A."/>
            <person name="Eastwood D.C."/>
            <person name="Martin F."/>
            <person name="Cullen D."/>
            <person name="Grigoriev I.V."/>
            <person name="Hibbett D.S."/>
        </authorList>
    </citation>
    <scope>NUCLEOTIDE SEQUENCE [LARGE SCALE GENOMIC DNA]</scope>
    <source>
        <strain evidence="7 8">DJM-731 SS1</strain>
    </source>
</reference>
<dbReference type="InterPro" id="IPR017853">
    <property type="entry name" value="GH"/>
</dbReference>
<evidence type="ECO:0000256" key="1">
    <source>
        <dbReference type="ARBA" id="ARBA00001695"/>
    </source>
</evidence>
<keyword evidence="5 6" id="KW-0326">Glycosidase</keyword>
<evidence type="ECO:0000313" key="8">
    <source>
        <dbReference type="Proteomes" id="UP000030653"/>
    </source>
</evidence>
<dbReference type="Gene3D" id="3.20.20.80">
    <property type="entry name" value="Glycosidases"/>
    <property type="match status" value="1"/>
</dbReference>
<dbReference type="OrthoDB" id="110914at2759"/>
<dbReference type="AlphaFoldDB" id="M5G3Y4"/>
<gene>
    <name evidence="7" type="ORF">DACRYDRAFT_110914</name>
</gene>
<accession>M5G3Y4</accession>
<dbReference type="RefSeq" id="XP_040625370.1">
    <property type="nucleotide sequence ID" value="XM_040769145.1"/>
</dbReference>
<sequence length="436" mass="48127">MSVKEYIKQYGKEPTSWDEERLKKLEATELPRGYIVPRGGLGSLDAQGQVQLAKEVQEWLESRVAHYKQLRGGVVCIDAIPKRPVFRGRSSARFCAIELEKRSQFSVPSFSGIQEGHLILVEQAGVTYKDVIGVPGKFESIVSRHGMNAVRVRVWTASTYNITYALEMEKRIKEAGLTLMVDLHYSDNWADPGKQYQPVAWGTTVPELTVNIYNYTRDVVLAFAAQGTPIDVLQTGNEINSGLLWPTGENTTPQGWANVATYLHAAREGARAARFGGKVMIHLANGWDQPGATWWWSNALAQGTYDLNGVDLMGFSFYPFYGTSATYANLSLSLNTIANTYDKPILVAETDYPATPWNGTALSQEFPNTPKGQEDWVSGIVNVLDSLPRGLGQGILYWEPGWVGPASLGSSCADNLVFVETGNARTSVNIFDIMRA</sequence>